<reference evidence="1 2" key="1">
    <citation type="submission" date="2019-08" db="EMBL/GenBank/DDBJ databases">
        <title>Genome sequence of Gillisia hiemivivida IC154 (type strain).</title>
        <authorList>
            <person name="Bowman J.P."/>
        </authorList>
    </citation>
    <scope>NUCLEOTIDE SEQUENCE [LARGE SCALE GENOMIC DNA]</scope>
    <source>
        <strain evidence="1 2">IC154</strain>
    </source>
</reference>
<evidence type="ECO:0000313" key="1">
    <source>
        <dbReference type="EMBL" id="TXD94259.1"/>
    </source>
</evidence>
<dbReference type="RefSeq" id="WP_146931079.1">
    <property type="nucleotide sequence ID" value="NZ_CBCSHZ010000024.1"/>
</dbReference>
<accession>A0A5C6ZTS2</accession>
<dbReference type="OrthoDB" id="622552at2"/>
<dbReference type="AlphaFoldDB" id="A0A5C6ZTS2"/>
<dbReference type="Gene3D" id="2.40.128.140">
    <property type="entry name" value="Outer membrane protein"/>
    <property type="match status" value="1"/>
</dbReference>
<dbReference type="EMBL" id="VORY01000005">
    <property type="protein sequence ID" value="TXD94259.1"/>
    <property type="molecule type" value="Genomic_DNA"/>
</dbReference>
<sequence>MKSILYPFFFFLLLPSLSLGQKIDNLASFRDIKSDSYFRYHYDNDYFSGTDENYTQGYSLELVAPFLKKNPANYLFYKPRKSEIKFGLAVEHIGFTPPTIGSPEIQFGDRPFAAAIMLKSFLIATDTIAKSRLLSSLNIGLIGPGAFGKEMQVGIHKITGNIIPQGWRNQIKNDVVINYEVSYEKQLYRAGNYFSLQTNSTARVGTLLTNASVGLNTTVGLINSPFSAINKKKKFQFYAYSQILGNLIAYDATLRGGVFNKTSPYTIPSEEIERFTGQFNYGLVLKTKTLYFEYSRTVLTREFESGTPTKWGGIRIGLTF</sequence>
<comment type="caution">
    <text evidence="1">The sequence shown here is derived from an EMBL/GenBank/DDBJ whole genome shotgun (WGS) entry which is preliminary data.</text>
</comment>
<dbReference type="Pfam" id="PF09982">
    <property type="entry name" value="LpxR"/>
    <property type="match status" value="1"/>
</dbReference>
<dbReference type="Proteomes" id="UP000321367">
    <property type="component" value="Unassembled WGS sequence"/>
</dbReference>
<keyword evidence="2" id="KW-1185">Reference proteome</keyword>
<evidence type="ECO:0000313" key="2">
    <source>
        <dbReference type="Proteomes" id="UP000321367"/>
    </source>
</evidence>
<protein>
    <submittedName>
        <fullName evidence="1">Lipid A deacylase LpxR family protein</fullName>
    </submittedName>
</protein>
<dbReference type="InterPro" id="IPR018707">
    <property type="entry name" value="LpxR"/>
</dbReference>
<organism evidence="1 2">
    <name type="scientific">Gillisia hiemivivida</name>
    <dbReference type="NCBI Taxonomy" id="291190"/>
    <lineage>
        <taxon>Bacteria</taxon>
        <taxon>Pseudomonadati</taxon>
        <taxon>Bacteroidota</taxon>
        <taxon>Flavobacteriia</taxon>
        <taxon>Flavobacteriales</taxon>
        <taxon>Flavobacteriaceae</taxon>
        <taxon>Gillisia</taxon>
    </lineage>
</organism>
<gene>
    <name evidence="1" type="ORF">ES724_06310</name>
</gene>
<dbReference type="InterPro" id="IPR037107">
    <property type="entry name" value="Put_OMP_sf"/>
</dbReference>
<name>A0A5C6ZTS2_9FLAO</name>
<proteinExistence type="predicted"/>